<sequence>MYGRGCDWLIRASLIRKKGCWEIHRYNGRHTCTMRVISQDHSKLDSDTVAEAIRPLAYARWCDAIGLRHWVLAFDEGHRWGHMTTNLVEWINLVLKGARNLPVLALVRATYYRLNELFMRKSAKNHERKRAGFTYSVFAQQRIEANMQ</sequence>
<evidence type="ECO:0000313" key="1">
    <source>
        <dbReference type="EMBL" id="RYR04777.1"/>
    </source>
</evidence>
<gene>
    <name evidence="1" type="ORF">Ahy_B06g084552</name>
</gene>
<comment type="caution">
    <text evidence="1">The sequence shown here is derived from an EMBL/GenBank/DDBJ whole genome shotgun (WGS) entry which is preliminary data.</text>
</comment>
<evidence type="ECO:0000313" key="2">
    <source>
        <dbReference type="Proteomes" id="UP000289738"/>
    </source>
</evidence>
<keyword evidence="2" id="KW-1185">Reference proteome</keyword>
<dbReference type="Proteomes" id="UP000289738">
    <property type="component" value="Chromosome B06"/>
</dbReference>
<protein>
    <submittedName>
        <fullName evidence="1">Uncharacterized protein</fullName>
    </submittedName>
</protein>
<organism evidence="1 2">
    <name type="scientific">Arachis hypogaea</name>
    <name type="common">Peanut</name>
    <dbReference type="NCBI Taxonomy" id="3818"/>
    <lineage>
        <taxon>Eukaryota</taxon>
        <taxon>Viridiplantae</taxon>
        <taxon>Streptophyta</taxon>
        <taxon>Embryophyta</taxon>
        <taxon>Tracheophyta</taxon>
        <taxon>Spermatophyta</taxon>
        <taxon>Magnoliopsida</taxon>
        <taxon>eudicotyledons</taxon>
        <taxon>Gunneridae</taxon>
        <taxon>Pentapetalae</taxon>
        <taxon>rosids</taxon>
        <taxon>fabids</taxon>
        <taxon>Fabales</taxon>
        <taxon>Fabaceae</taxon>
        <taxon>Papilionoideae</taxon>
        <taxon>50 kb inversion clade</taxon>
        <taxon>dalbergioids sensu lato</taxon>
        <taxon>Dalbergieae</taxon>
        <taxon>Pterocarpus clade</taxon>
        <taxon>Arachis</taxon>
    </lineage>
</organism>
<accession>A0A444YS74</accession>
<reference evidence="1 2" key="1">
    <citation type="submission" date="2019-01" db="EMBL/GenBank/DDBJ databases">
        <title>Sequencing of cultivated peanut Arachis hypogaea provides insights into genome evolution and oil improvement.</title>
        <authorList>
            <person name="Chen X."/>
        </authorList>
    </citation>
    <scope>NUCLEOTIDE SEQUENCE [LARGE SCALE GENOMIC DNA]</scope>
    <source>
        <strain evidence="2">cv. Fuhuasheng</strain>
        <tissue evidence="1">Leaves</tissue>
    </source>
</reference>
<dbReference type="AlphaFoldDB" id="A0A444YS74"/>
<dbReference type="EMBL" id="SDMP01000016">
    <property type="protein sequence ID" value="RYR04777.1"/>
    <property type="molecule type" value="Genomic_DNA"/>
</dbReference>
<name>A0A444YS74_ARAHY</name>
<proteinExistence type="predicted"/>